<keyword evidence="6" id="KW-0687">Ribonucleoprotein</keyword>
<comment type="similarity">
    <text evidence="2">Belongs to the universal ribosomal protein uL16 family.</text>
</comment>
<dbReference type="PANTHER" id="PTHR12220:SF13">
    <property type="entry name" value="LARGE RIBOSOMAL SUBUNIT PROTEIN UL16M"/>
    <property type="match status" value="1"/>
</dbReference>
<dbReference type="InterPro" id="IPR000114">
    <property type="entry name" value="Ribosomal_uL16_bact-type"/>
</dbReference>
<dbReference type="GO" id="GO:1990904">
    <property type="term" value="C:ribonucleoprotein complex"/>
    <property type="evidence" value="ECO:0007669"/>
    <property type="project" value="UniProtKB-KW"/>
</dbReference>
<dbReference type="EMBL" id="JBFDAA010000001">
    <property type="protein sequence ID" value="KAL1140669.1"/>
    <property type="molecule type" value="Genomic_DNA"/>
</dbReference>
<dbReference type="SUPFAM" id="SSF54686">
    <property type="entry name" value="Ribosomal protein L16p/L10e"/>
    <property type="match status" value="1"/>
</dbReference>
<evidence type="ECO:0000256" key="7">
    <source>
        <dbReference type="ARBA" id="ARBA00035302"/>
    </source>
</evidence>
<evidence type="ECO:0000256" key="6">
    <source>
        <dbReference type="ARBA" id="ARBA00023274"/>
    </source>
</evidence>
<dbReference type="GO" id="GO:0005840">
    <property type="term" value="C:ribosome"/>
    <property type="evidence" value="ECO:0007669"/>
    <property type="project" value="UniProtKB-KW"/>
</dbReference>
<evidence type="ECO:0000256" key="8">
    <source>
        <dbReference type="ARBA" id="ARBA00035440"/>
    </source>
</evidence>
<dbReference type="FunFam" id="3.90.1170.10:FF:000005">
    <property type="entry name" value="39S ribosomal protein L16, mitochondrial"/>
    <property type="match status" value="1"/>
</dbReference>
<dbReference type="AlphaFoldDB" id="A0ABD0ZKU4"/>
<evidence type="ECO:0000256" key="5">
    <source>
        <dbReference type="ARBA" id="ARBA00023128"/>
    </source>
</evidence>
<organism evidence="9 10">
    <name type="scientific">Ranatra chinensis</name>
    <dbReference type="NCBI Taxonomy" id="642074"/>
    <lineage>
        <taxon>Eukaryota</taxon>
        <taxon>Metazoa</taxon>
        <taxon>Ecdysozoa</taxon>
        <taxon>Arthropoda</taxon>
        <taxon>Hexapoda</taxon>
        <taxon>Insecta</taxon>
        <taxon>Pterygota</taxon>
        <taxon>Neoptera</taxon>
        <taxon>Paraneoptera</taxon>
        <taxon>Hemiptera</taxon>
        <taxon>Heteroptera</taxon>
        <taxon>Panheteroptera</taxon>
        <taxon>Nepomorpha</taxon>
        <taxon>Nepidae</taxon>
        <taxon>Ranatrinae</taxon>
        <taxon>Ranatra</taxon>
    </lineage>
</organism>
<evidence type="ECO:0000256" key="4">
    <source>
        <dbReference type="ARBA" id="ARBA00022980"/>
    </source>
</evidence>
<dbReference type="CDD" id="cd01433">
    <property type="entry name" value="Ribosomal_L16_L10e"/>
    <property type="match status" value="1"/>
</dbReference>
<keyword evidence="5" id="KW-0496">Mitochondrion</keyword>
<comment type="caution">
    <text evidence="9">The sequence shown here is derived from an EMBL/GenBank/DDBJ whole genome shotgun (WGS) entry which is preliminary data.</text>
</comment>
<gene>
    <name evidence="9" type="ORF">AAG570_000599</name>
</gene>
<dbReference type="PANTHER" id="PTHR12220">
    <property type="entry name" value="50S/60S RIBOSOMAL PROTEIN L16"/>
    <property type="match status" value="1"/>
</dbReference>
<keyword evidence="10" id="KW-1185">Reference proteome</keyword>
<dbReference type="Pfam" id="PF00252">
    <property type="entry name" value="Ribosomal_L16"/>
    <property type="match status" value="1"/>
</dbReference>
<reference evidence="9 10" key="1">
    <citation type="submission" date="2024-07" db="EMBL/GenBank/DDBJ databases">
        <title>Chromosome-level genome assembly of the water stick insect Ranatra chinensis (Heteroptera: Nepidae).</title>
        <authorList>
            <person name="Liu X."/>
        </authorList>
    </citation>
    <scope>NUCLEOTIDE SEQUENCE [LARGE SCALE GENOMIC DNA]</scope>
    <source>
        <strain evidence="9">Cailab_2021Rc</strain>
        <tissue evidence="9">Muscle</tissue>
    </source>
</reference>
<dbReference type="Proteomes" id="UP001558652">
    <property type="component" value="Unassembled WGS sequence"/>
</dbReference>
<evidence type="ECO:0000256" key="3">
    <source>
        <dbReference type="ARBA" id="ARBA00022946"/>
    </source>
</evidence>
<keyword evidence="4" id="KW-0689">Ribosomal protein</keyword>
<accession>A0ABD0ZKU4</accession>
<protein>
    <recommendedName>
        <fullName evidence="7">Large ribosomal subunit protein uL16m</fullName>
    </recommendedName>
    <alternativeName>
        <fullName evidence="8">39S ribosomal protein L16, mitochondrial</fullName>
    </alternativeName>
</protein>
<evidence type="ECO:0000256" key="2">
    <source>
        <dbReference type="ARBA" id="ARBA00008931"/>
    </source>
</evidence>
<dbReference type="InterPro" id="IPR047873">
    <property type="entry name" value="Ribosomal_uL16"/>
</dbReference>
<keyword evidence="3" id="KW-0809">Transit peptide</keyword>
<evidence type="ECO:0000256" key="1">
    <source>
        <dbReference type="ARBA" id="ARBA00004173"/>
    </source>
</evidence>
<dbReference type="Gene3D" id="3.90.1170.10">
    <property type="entry name" value="Ribosomal protein L10e/L16"/>
    <property type="match status" value="1"/>
</dbReference>
<comment type="subcellular location">
    <subcellularLocation>
        <location evidence="1">Mitochondrion</location>
    </subcellularLocation>
</comment>
<dbReference type="GO" id="GO:0005743">
    <property type="term" value="C:mitochondrial inner membrane"/>
    <property type="evidence" value="ECO:0007669"/>
    <property type="project" value="UniProtKB-ARBA"/>
</dbReference>
<evidence type="ECO:0000313" key="9">
    <source>
        <dbReference type="EMBL" id="KAL1140669.1"/>
    </source>
</evidence>
<dbReference type="InterPro" id="IPR016180">
    <property type="entry name" value="Ribosomal_uL16_dom"/>
</dbReference>
<sequence>MDKVPQYVGNIKTPKMIKNLKFMRGPELVHSNLIHKQYGIIALGGGRLRHGHFEMIRLTIGRKMDTSRMFTVWRVDPPWQPVTRKGQGHRMGGGKGAIDHYVTPVKANRVIIELAGKCKFDEVKGFLQDIANKLPFEAMAVSQEILEARKIKEEEMEEKNINPYTFEYLIKNNFGNCHSWIKRIDHFHFGKYV</sequence>
<name>A0ABD0ZKU4_9HEMI</name>
<proteinExistence type="inferred from homology"/>
<evidence type="ECO:0000313" key="10">
    <source>
        <dbReference type="Proteomes" id="UP001558652"/>
    </source>
</evidence>
<dbReference type="InterPro" id="IPR036920">
    <property type="entry name" value="Ribosomal_uL16_sf"/>
</dbReference>